<organism evidence="1 2">
    <name type="scientific">Cupriavidus basilensis</name>
    <dbReference type="NCBI Taxonomy" id="68895"/>
    <lineage>
        <taxon>Bacteria</taxon>
        <taxon>Pseudomonadati</taxon>
        <taxon>Pseudomonadota</taxon>
        <taxon>Betaproteobacteria</taxon>
        <taxon>Burkholderiales</taxon>
        <taxon>Burkholderiaceae</taxon>
        <taxon>Cupriavidus</taxon>
    </lineage>
</organism>
<dbReference type="RefSeq" id="WP_017229200.1">
    <property type="nucleotide sequence ID" value="NZ_JARJLM010000578.1"/>
</dbReference>
<name>A0ABT6B0C9_9BURK</name>
<accession>A0ABT6B0C9</accession>
<protein>
    <submittedName>
        <fullName evidence="1">Uncharacterized protein</fullName>
    </submittedName>
</protein>
<dbReference type="Proteomes" id="UP001216674">
    <property type="component" value="Unassembled WGS sequence"/>
</dbReference>
<gene>
    <name evidence="1" type="ORF">P3W85_36160</name>
</gene>
<sequence length="93" mass="10407">MPVRMRADSGLRIVHVVFRATAAVRMFPLPKDGSAAGIASAAMRGMRTQSSECYKLIKRESGRLPSAIGWAAHRRTRRACRSPDPYPQLERRL</sequence>
<evidence type="ECO:0000313" key="1">
    <source>
        <dbReference type="EMBL" id="MDF3838325.1"/>
    </source>
</evidence>
<comment type="caution">
    <text evidence="1">The sequence shown here is derived from an EMBL/GenBank/DDBJ whole genome shotgun (WGS) entry which is preliminary data.</text>
</comment>
<keyword evidence="2" id="KW-1185">Reference proteome</keyword>
<proteinExistence type="predicted"/>
<reference evidence="1 2" key="1">
    <citation type="submission" date="2023-03" db="EMBL/GenBank/DDBJ databases">
        <title>Draft assemblies of triclosan tolerant bacteria isolated from returned activated sludge.</title>
        <authorList>
            <person name="Van Hamelsveld S."/>
        </authorList>
    </citation>
    <scope>NUCLEOTIDE SEQUENCE [LARGE SCALE GENOMIC DNA]</scope>
    <source>
        <strain evidence="1 2">GW210010_S58</strain>
    </source>
</reference>
<evidence type="ECO:0000313" key="2">
    <source>
        <dbReference type="Proteomes" id="UP001216674"/>
    </source>
</evidence>
<dbReference type="EMBL" id="JARJLM010000578">
    <property type="protein sequence ID" value="MDF3838325.1"/>
    <property type="molecule type" value="Genomic_DNA"/>
</dbReference>